<dbReference type="PANTHER" id="PTHR47968:SF13">
    <property type="entry name" value="KINESIN-LIKE PROTEIN KIF19 ISOFORM X1"/>
    <property type="match status" value="1"/>
</dbReference>
<evidence type="ECO:0000256" key="1">
    <source>
        <dbReference type="ARBA" id="ARBA00022701"/>
    </source>
</evidence>
<reference evidence="12" key="1">
    <citation type="submission" date="2017-01" db="EMBL/GenBank/DDBJ databases">
        <authorList>
            <person name="Wang Y."/>
            <person name="White M."/>
            <person name="Kvist S."/>
            <person name="Moncalvo J.-M."/>
        </authorList>
    </citation>
    <scope>NUCLEOTIDE SEQUENCE [LARGE SCALE GENOMIC DNA]</scope>
    <source>
        <strain evidence="12">COL-18-3</strain>
    </source>
</reference>
<dbReference type="Proteomes" id="UP000188320">
    <property type="component" value="Unassembled WGS sequence"/>
</dbReference>
<evidence type="ECO:0000256" key="3">
    <source>
        <dbReference type="ARBA" id="ARBA00022840"/>
    </source>
</evidence>
<dbReference type="OrthoDB" id="3176171at2759"/>
<dbReference type="PRINTS" id="PR00380">
    <property type="entry name" value="KINESINHEAVY"/>
</dbReference>
<dbReference type="InterPro" id="IPR027640">
    <property type="entry name" value="Kinesin-like_fam"/>
</dbReference>
<protein>
    <recommendedName>
        <fullName evidence="7">Kinesin-like protein</fullName>
    </recommendedName>
</protein>
<dbReference type="EMBL" id="LSSK01000096">
    <property type="protein sequence ID" value="OMH85296.1"/>
    <property type="molecule type" value="Genomic_DNA"/>
</dbReference>
<keyword evidence="3 6" id="KW-0067">ATP-binding</keyword>
<name>A0A1R1PWD6_ZANCU</name>
<dbReference type="InterPro" id="IPR019821">
    <property type="entry name" value="Kinesin_motor_CS"/>
</dbReference>
<accession>A0A1R1PWD6</accession>
<dbReference type="SUPFAM" id="SSF52540">
    <property type="entry name" value="P-loop containing nucleoside triphosphate hydrolases"/>
    <property type="match status" value="1"/>
</dbReference>
<dbReference type="GO" id="GO:0003777">
    <property type="term" value="F:microtubule motor activity"/>
    <property type="evidence" value="ECO:0007669"/>
    <property type="project" value="InterPro"/>
</dbReference>
<feature type="compositionally biased region" description="Polar residues" evidence="9">
    <location>
        <begin position="799"/>
        <end position="821"/>
    </location>
</feature>
<feature type="compositionally biased region" description="Low complexity" evidence="9">
    <location>
        <begin position="875"/>
        <end position="887"/>
    </location>
</feature>
<dbReference type="GO" id="GO:0005874">
    <property type="term" value="C:microtubule"/>
    <property type="evidence" value="ECO:0007669"/>
    <property type="project" value="UniProtKB-KW"/>
</dbReference>
<feature type="compositionally biased region" description="Polar residues" evidence="9">
    <location>
        <begin position="926"/>
        <end position="937"/>
    </location>
</feature>
<feature type="region of interest" description="Disordered" evidence="9">
    <location>
        <begin position="866"/>
        <end position="937"/>
    </location>
</feature>
<evidence type="ECO:0000313" key="12">
    <source>
        <dbReference type="Proteomes" id="UP000188320"/>
    </source>
</evidence>
<keyword evidence="5 6" id="KW-0505">Motor protein</keyword>
<keyword evidence="12" id="KW-1185">Reference proteome</keyword>
<sequence length="937" mass="102244">MGVDLNNVAVGGTIDKTHDKNGSKNDNDKAAITVAVRIRPFNKKEVGMMLPSTLEKYGYEVPDDVIDNLAKLRMGEWGNKPVWKAVHAIDERVLVFDPPDEDDGFGGSEIGQTAPLTDKKELGIRGRAFRGMRSNNGIAANNKKHKDIRFVFDQVFNEESTQQQVFEGTAYGMIQTVLEGYNATIFAYGATGCGKTYTISGTKENPGIIFLTMEELFKRVELENETQEVSLSVSYLEVYNEAIRDLLVSEGGSAKGLDLREDVKQGVIVSGLSEHKPKTVEEVMKLVVQGNENRTMSPTAANETSSRSHAVLQIKIMQKPKSGGMKTDITSATLSIIDLAGSERATVSNNVGERMREGANINRSLLALANCINALCDPKKVRHVPYRDSKLTRLLKFSLGGNCKTVMITCVSPSSTYYEETHNTLKYASRAKNIKTTVNKNLTSSKVHIAQYTKKIQEQSEEIRRLQQEVAELKKRGPVSSSSGRGYGGYGGYGGDAATDRRRKAIAEQSVVDIRNRLGEAFRNVSGAQYEKSSAAIFIQAFMEGQQSFKEIKEKYGAVCMEFKMRNYETDEKDKIMDHISESLGMLTEQIRLASRLANHSGGSLQRGMYEARRCMGSTKGMNAEHKYKVEQEYKILQVSSEKRASQRQCELFTKLSEAQARVVRAALGANATSFGVAKHCIAMLDKIVGDGLDVYEVTTFVQQMLKMAVQETSAVLNRYVDSKEYTIAALQRGGGPSKVDSTVAFEYLDDSSSVEYIERRPPLSTVSLNSSSSSNSYSNSNPNSNSSSSSSVNNNNSQKTRMVTSSSLRTVRSGALSTMSLPPVPTPGSGSGSVVSTNTAPTSSVVGQKAPLRARRARYSLPGTVLQSTTSHGNTNTTTNTTTTTNGINVTDSIQKRKRTESFDEDSLASNNRAKIGKFGAGVSDNPTPSNSGGST</sequence>
<feature type="coiled-coil region" evidence="8">
    <location>
        <begin position="449"/>
        <end position="476"/>
    </location>
</feature>
<dbReference type="Pfam" id="PF00225">
    <property type="entry name" value="Kinesin"/>
    <property type="match status" value="1"/>
</dbReference>
<dbReference type="PROSITE" id="PS50067">
    <property type="entry name" value="KINESIN_MOTOR_2"/>
    <property type="match status" value="1"/>
</dbReference>
<dbReference type="AlphaFoldDB" id="A0A1R1PWD6"/>
<dbReference type="CDD" id="cd01370">
    <property type="entry name" value="KISc_KIP3_like"/>
    <property type="match status" value="1"/>
</dbReference>
<evidence type="ECO:0000259" key="10">
    <source>
        <dbReference type="PROSITE" id="PS50067"/>
    </source>
</evidence>
<comment type="similarity">
    <text evidence="6 7">Belongs to the TRAFAC class myosin-kinesin ATPase superfamily. Kinesin family.</text>
</comment>
<dbReference type="SMART" id="SM00129">
    <property type="entry name" value="KISc"/>
    <property type="match status" value="1"/>
</dbReference>
<proteinExistence type="inferred from homology"/>
<dbReference type="GO" id="GO:0007018">
    <property type="term" value="P:microtubule-based movement"/>
    <property type="evidence" value="ECO:0007669"/>
    <property type="project" value="InterPro"/>
</dbReference>
<dbReference type="InterPro" id="IPR036961">
    <property type="entry name" value="Kinesin_motor_dom_sf"/>
</dbReference>
<keyword evidence="1 7" id="KW-0493">Microtubule</keyword>
<feature type="domain" description="Kinesin motor" evidence="10">
    <location>
        <begin position="31"/>
        <end position="434"/>
    </location>
</feature>
<dbReference type="GO" id="GO:0008017">
    <property type="term" value="F:microtubule binding"/>
    <property type="evidence" value="ECO:0007669"/>
    <property type="project" value="InterPro"/>
</dbReference>
<evidence type="ECO:0000256" key="4">
    <source>
        <dbReference type="ARBA" id="ARBA00023054"/>
    </source>
</evidence>
<evidence type="ECO:0000256" key="7">
    <source>
        <dbReference type="RuleBase" id="RU000394"/>
    </source>
</evidence>
<dbReference type="PANTHER" id="PTHR47968">
    <property type="entry name" value="CENTROMERE PROTEIN E"/>
    <property type="match status" value="1"/>
</dbReference>
<dbReference type="InterPro" id="IPR001752">
    <property type="entry name" value="Kinesin_motor_dom"/>
</dbReference>
<evidence type="ECO:0000256" key="5">
    <source>
        <dbReference type="ARBA" id="ARBA00023175"/>
    </source>
</evidence>
<dbReference type="Gene3D" id="3.40.850.10">
    <property type="entry name" value="Kinesin motor domain"/>
    <property type="match status" value="1"/>
</dbReference>
<evidence type="ECO:0000256" key="9">
    <source>
        <dbReference type="SAM" id="MobiDB-lite"/>
    </source>
</evidence>
<feature type="region of interest" description="Disordered" evidence="9">
    <location>
        <begin position="764"/>
        <end position="850"/>
    </location>
</feature>
<evidence type="ECO:0000256" key="6">
    <source>
        <dbReference type="PROSITE-ProRule" id="PRU00283"/>
    </source>
</evidence>
<keyword evidence="2 6" id="KW-0547">Nucleotide-binding</keyword>
<dbReference type="GO" id="GO:0005524">
    <property type="term" value="F:ATP binding"/>
    <property type="evidence" value="ECO:0007669"/>
    <property type="project" value="UniProtKB-UniRule"/>
</dbReference>
<dbReference type="PROSITE" id="PS00411">
    <property type="entry name" value="KINESIN_MOTOR_1"/>
    <property type="match status" value="1"/>
</dbReference>
<keyword evidence="4 8" id="KW-0175">Coiled coil</keyword>
<feature type="binding site" evidence="6">
    <location>
        <begin position="189"/>
        <end position="196"/>
    </location>
    <ligand>
        <name>ATP</name>
        <dbReference type="ChEBI" id="CHEBI:30616"/>
    </ligand>
</feature>
<feature type="compositionally biased region" description="Low complexity" evidence="9">
    <location>
        <begin position="768"/>
        <end position="798"/>
    </location>
</feature>
<dbReference type="InterPro" id="IPR027417">
    <property type="entry name" value="P-loop_NTPase"/>
</dbReference>
<gene>
    <name evidence="11" type="ORF">AX774_g1174</name>
</gene>
<evidence type="ECO:0000256" key="2">
    <source>
        <dbReference type="ARBA" id="ARBA00022741"/>
    </source>
</evidence>
<comment type="caution">
    <text evidence="11">The sequence shown here is derived from an EMBL/GenBank/DDBJ whole genome shotgun (WGS) entry which is preliminary data.</text>
</comment>
<evidence type="ECO:0000256" key="8">
    <source>
        <dbReference type="SAM" id="Coils"/>
    </source>
</evidence>
<organism evidence="11 12">
    <name type="scientific">Zancudomyces culisetae</name>
    <name type="common">Gut fungus</name>
    <name type="synonym">Smittium culisetae</name>
    <dbReference type="NCBI Taxonomy" id="1213189"/>
    <lineage>
        <taxon>Eukaryota</taxon>
        <taxon>Fungi</taxon>
        <taxon>Fungi incertae sedis</taxon>
        <taxon>Zoopagomycota</taxon>
        <taxon>Kickxellomycotina</taxon>
        <taxon>Harpellomycetes</taxon>
        <taxon>Harpellales</taxon>
        <taxon>Legeriomycetaceae</taxon>
        <taxon>Zancudomyces</taxon>
    </lineage>
</organism>
<evidence type="ECO:0000313" key="11">
    <source>
        <dbReference type="EMBL" id="OMH85296.1"/>
    </source>
</evidence>